<feature type="transmembrane region" description="Helical" evidence="12">
    <location>
        <begin position="20"/>
        <end position="37"/>
    </location>
</feature>
<name>A0A650DDT8_9MAXI</name>
<dbReference type="NCBIfam" id="TIGR01131">
    <property type="entry name" value="ATP_synt_6_or_A"/>
    <property type="match status" value="1"/>
</dbReference>
<evidence type="ECO:0000256" key="9">
    <source>
        <dbReference type="ARBA" id="ARBA00023136"/>
    </source>
</evidence>
<evidence type="ECO:0000256" key="11">
    <source>
        <dbReference type="RuleBase" id="RU004450"/>
    </source>
</evidence>
<dbReference type="CDD" id="cd00310">
    <property type="entry name" value="ATP-synt_Fo_a_6"/>
    <property type="match status" value="1"/>
</dbReference>
<evidence type="ECO:0000313" key="13">
    <source>
        <dbReference type="EMBL" id="QGS65164.1"/>
    </source>
</evidence>
<dbReference type="EMBL" id="MK598762">
    <property type="protein sequence ID" value="QGS65164.1"/>
    <property type="molecule type" value="Genomic_DNA"/>
</dbReference>
<dbReference type="InterPro" id="IPR045083">
    <property type="entry name" value="ATP_synth_F0_asu_bact/mt"/>
</dbReference>
<proteinExistence type="inferred from homology"/>
<evidence type="ECO:0000256" key="5">
    <source>
        <dbReference type="ARBA" id="ARBA00022692"/>
    </source>
</evidence>
<feature type="transmembrane region" description="Helical" evidence="12">
    <location>
        <begin position="72"/>
        <end position="93"/>
    </location>
</feature>
<keyword evidence="9 12" id="KW-0472">Membrane</keyword>
<dbReference type="AlphaFoldDB" id="A0A650DDT8"/>
<keyword evidence="4" id="KW-0138">CF(0)</keyword>
<keyword evidence="5 12" id="KW-0812">Transmembrane</keyword>
<dbReference type="GO" id="GO:0046933">
    <property type="term" value="F:proton-transporting ATP synthase activity, rotational mechanism"/>
    <property type="evidence" value="ECO:0007669"/>
    <property type="project" value="TreeGrafter"/>
</dbReference>
<keyword evidence="3" id="KW-0813">Transport</keyword>
<sequence length="231" mass="24172">MNNLFSIFSPQSGLGGFPLNWIIGAGAVVAMPGGFWVSSGSVGTSMSGLAGYLHGEFVAVLGASRAPGTGYLLVNLALYILTINLMGLLPYVFTNSAHMVFALALTLPIWLGHYIYSWISQPGSMLAHLVPGGTPGVLIPFMVLIESVSSLIRPLTLSVRLMANMTAGHLLLSLVSGSMAASGWGVSGAVIWGLLALLGLEMAVAVIQSYVFVTLMTLYVGEVQSKAIKII</sequence>
<evidence type="ECO:0000256" key="6">
    <source>
        <dbReference type="ARBA" id="ARBA00022781"/>
    </source>
</evidence>
<organism evidence="13">
    <name type="scientific">Tigriopus kingsejongensis</name>
    <dbReference type="NCBI Taxonomy" id="1133412"/>
    <lineage>
        <taxon>Eukaryota</taxon>
        <taxon>Metazoa</taxon>
        <taxon>Ecdysozoa</taxon>
        <taxon>Arthropoda</taxon>
        <taxon>Crustacea</taxon>
        <taxon>Multicrustacea</taxon>
        <taxon>Hexanauplia</taxon>
        <taxon>Copepoda</taxon>
        <taxon>Harpacticoida</taxon>
        <taxon>Harpacticidae</taxon>
        <taxon>Tigriopus</taxon>
    </lineage>
</organism>
<keyword evidence="10" id="KW-0066">ATP synthesis</keyword>
<geneLocation type="mitochondrion" evidence="13"/>
<dbReference type="PANTHER" id="PTHR11410">
    <property type="entry name" value="ATP SYNTHASE SUBUNIT A"/>
    <property type="match status" value="1"/>
</dbReference>
<dbReference type="Gene3D" id="1.20.120.220">
    <property type="entry name" value="ATP synthase, F0 complex, subunit A"/>
    <property type="match status" value="1"/>
</dbReference>
<gene>
    <name evidence="13" type="primary">ATP6</name>
</gene>
<keyword evidence="7 12" id="KW-1133">Transmembrane helix</keyword>
<evidence type="ECO:0000256" key="2">
    <source>
        <dbReference type="ARBA" id="ARBA00006810"/>
    </source>
</evidence>
<evidence type="ECO:0000256" key="12">
    <source>
        <dbReference type="SAM" id="Phobius"/>
    </source>
</evidence>
<dbReference type="GO" id="GO:0045259">
    <property type="term" value="C:proton-transporting ATP synthase complex"/>
    <property type="evidence" value="ECO:0007669"/>
    <property type="project" value="UniProtKB-KW"/>
</dbReference>
<feature type="transmembrane region" description="Helical" evidence="12">
    <location>
        <begin position="166"/>
        <end position="184"/>
    </location>
</feature>
<comment type="similarity">
    <text evidence="2">Belongs to the ATPase A chain family.</text>
</comment>
<dbReference type="SUPFAM" id="SSF81336">
    <property type="entry name" value="F1F0 ATP synthase subunit A"/>
    <property type="match status" value="1"/>
</dbReference>
<protein>
    <recommendedName>
        <fullName evidence="11">ATP synthase subunit a</fullName>
    </recommendedName>
</protein>
<keyword evidence="13" id="KW-0496">Mitochondrion</keyword>
<keyword evidence="6" id="KW-0375">Hydrogen ion transport</keyword>
<evidence type="ECO:0000256" key="7">
    <source>
        <dbReference type="ARBA" id="ARBA00022989"/>
    </source>
</evidence>
<evidence type="ECO:0000256" key="3">
    <source>
        <dbReference type="ARBA" id="ARBA00022448"/>
    </source>
</evidence>
<dbReference type="InterPro" id="IPR035908">
    <property type="entry name" value="F0_ATP_A_sf"/>
</dbReference>
<keyword evidence="8" id="KW-0406">Ion transport</keyword>
<dbReference type="PROSITE" id="PS00449">
    <property type="entry name" value="ATPASE_A"/>
    <property type="match status" value="1"/>
</dbReference>
<feature type="transmembrane region" description="Helical" evidence="12">
    <location>
        <begin position="100"/>
        <end position="119"/>
    </location>
</feature>
<reference evidence="13" key="1">
    <citation type="journal article" date="2019" name="Mitochondrial DNA Part B Resour">
        <title>Complete mitochondrial genome of the Antarctic copepod Tigriopus kingsejongenesis (Harpacticoida, Harpacticidae).</title>
        <authorList>
            <person name="Hwang D.-S."/>
            <person name="Choi B.-S."/>
            <person name="Lee M.-C."/>
            <person name="Han J."/>
            <person name="Kim S."/>
            <person name="Lee J.-S."/>
        </authorList>
    </citation>
    <scope>NUCLEOTIDE SEQUENCE</scope>
</reference>
<evidence type="ECO:0000256" key="8">
    <source>
        <dbReference type="ARBA" id="ARBA00023065"/>
    </source>
</evidence>
<comment type="subcellular location">
    <subcellularLocation>
        <location evidence="1">Membrane</location>
        <topology evidence="1">Multi-pass membrane protein</topology>
    </subcellularLocation>
    <subcellularLocation>
        <location evidence="11">Mitochondrion inner membrane</location>
        <topology evidence="11">Multi-pass membrane protein</topology>
    </subcellularLocation>
</comment>
<feature type="transmembrane region" description="Helical" evidence="12">
    <location>
        <begin position="190"/>
        <end position="220"/>
    </location>
</feature>
<accession>A0A650DDT8</accession>
<dbReference type="PRINTS" id="PR00123">
    <property type="entry name" value="ATPASEA"/>
</dbReference>
<dbReference type="Pfam" id="PF00119">
    <property type="entry name" value="ATP-synt_A"/>
    <property type="match status" value="1"/>
</dbReference>
<evidence type="ECO:0000256" key="10">
    <source>
        <dbReference type="ARBA" id="ARBA00023310"/>
    </source>
</evidence>
<evidence type="ECO:0000256" key="1">
    <source>
        <dbReference type="ARBA" id="ARBA00004141"/>
    </source>
</evidence>
<evidence type="ECO:0000256" key="4">
    <source>
        <dbReference type="ARBA" id="ARBA00022547"/>
    </source>
</evidence>
<dbReference type="InterPro" id="IPR000568">
    <property type="entry name" value="ATP_synth_F0_asu"/>
</dbReference>
<dbReference type="PANTHER" id="PTHR11410:SF0">
    <property type="entry name" value="ATP SYNTHASE SUBUNIT A"/>
    <property type="match status" value="1"/>
</dbReference>
<dbReference type="GO" id="GO:0005743">
    <property type="term" value="C:mitochondrial inner membrane"/>
    <property type="evidence" value="ECO:0007669"/>
    <property type="project" value="UniProtKB-SubCell"/>
</dbReference>
<dbReference type="InterPro" id="IPR023011">
    <property type="entry name" value="ATP_synth_F0_asu_AS"/>
</dbReference>